<dbReference type="InterPro" id="IPR048329">
    <property type="entry name" value="PcRGLX_1st"/>
</dbReference>
<dbReference type="InterPro" id="IPR048331">
    <property type="entry name" value="PcRGLX/YetA_3rd"/>
</dbReference>
<accession>A0A316TSS5</accession>
<evidence type="ECO:0000259" key="4">
    <source>
        <dbReference type="Pfam" id="PF21346"/>
    </source>
</evidence>
<evidence type="ECO:0000259" key="2">
    <source>
        <dbReference type="Pfam" id="PF19501"/>
    </source>
</evidence>
<dbReference type="AlphaFoldDB" id="A0A316TSS5"/>
<protein>
    <submittedName>
        <fullName evidence="5">Uncharacterized protein</fullName>
    </submittedName>
</protein>
<feature type="domain" description="PcRGLX/YetA-like C-terminal alpha/alpha toroid" evidence="4">
    <location>
        <begin position="477"/>
        <end position="588"/>
    </location>
</feature>
<dbReference type="Proteomes" id="UP000245533">
    <property type="component" value="Unassembled WGS sequence"/>
</dbReference>
<comment type="caution">
    <text evidence="5">The sequence shown here is derived from an EMBL/GenBank/DDBJ whole genome shotgun (WGS) entry which is preliminary data.</text>
</comment>
<evidence type="ECO:0000313" key="5">
    <source>
        <dbReference type="EMBL" id="PWN06918.1"/>
    </source>
</evidence>
<keyword evidence="1" id="KW-0732">Signal</keyword>
<dbReference type="Pfam" id="PF21345">
    <property type="entry name" value="PcRGLX_2nd"/>
    <property type="match status" value="1"/>
</dbReference>
<evidence type="ECO:0000259" key="3">
    <source>
        <dbReference type="Pfam" id="PF21345"/>
    </source>
</evidence>
<dbReference type="PANTHER" id="PTHR40081:SF1">
    <property type="entry name" value="TAT PATHWAY SIGNAL SEQUENCE DOMAIN PROTEIN"/>
    <property type="match status" value="1"/>
</dbReference>
<dbReference type="Pfam" id="PF19501">
    <property type="entry name" value="PcRGLX_1st"/>
    <property type="match status" value="1"/>
</dbReference>
<evidence type="ECO:0000313" key="6">
    <source>
        <dbReference type="Proteomes" id="UP000245533"/>
    </source>
</evidence>
<dbReference type="EMBL" id="QGGB01000005">
    <property type="protein sequence ID" value="PWN06918.1"/>
    <property type="molecule type" value="Genomic_DNA"/>
</dbReference>
<feature type="signal peptide" evidence="1">
    <location>
        <begin position="1"/>
        <end position="18"/>
    </location>
</feature>
<dbReference type="InterPro" id="IPR048330">
    <property type="entry name" value="PcRGLX/YetA_2nd"/>
</dbReference>
<reference evidence="5 6" key="1">
    <citation type="submission" date="2018-05" db="EMBL/GenBank/DDBJ databases">
        <title>Rhodohalobacter halophilus gen. nov., sp. nov., a moderately halophilic member of the family Balneolaceae.</title>
        <authorList>
            <person name="Liu Z.-W."/>
        </authorList>
    </citation>
    <scope>NUCLEOTIDE SEQUENCE [LARGE SCALE GENOMIC DNA]</scope>
    <source>
        <strain evidence="5 6">8A47</strain>
    </source>
</reference>
<feature type="chain" id="PRO_5016468141" evidence="1">
    <location>
        <begin position="19"/>
        <end position="885"/>
    </location>
</feature>
<feature type="domain" description="PcRGLX/YetA-like central beta-sandwich" evidence="3">
    <location>
        <begin position="122"/>
        <end position="250"/>
    </location>
</feature>
<dbReference type="PANTHER" id="PTHR40081">
    <property type="entry name" value="CONCANAVALIN A-LIKE LECTIN/GLUCANASE"/>
    <property type="match status" value="1"/>
</dbReference>
<name>A0A316TSS5_9BACT</name>
<feature type="domain" description="PcRGLX/YetA-like N-terminal RIFT barrel" evidence="2">
    <location>
        <begin position="35"/>
        <end position="83"/>
    </location>
</feature>
<dbReference type="InterPro" id="IPR045793">
    <property type="entry name" value="PcRGLX/YetA-like"/>
</dbReference>
<gene>
    <name evidence="5" type="ORF">DDZ15_06500</name>
</gene>
<dbReference type="Pfam" id="PF21346">
    <property type="entry name" value="PcRGLX_3rd"/>
    <property type="match status" value="1"/>
</dbReference>
<sequence>MFILLVAALLGSCSSSMAQDGSVTVTVQHAEPGIPVKFGLPFPKGALQSPDHVRVLNARGEEIASQKTEVTTWEPADTSIKWLWVFFFADESEEYTVEYGDSVRQSVFTENPIIFKNNQRESGFAEINTGTLHIRVNKRNESGFIDRVQFNSEMNGFDEEHTILTGIAGRGTFLDLLDDAGVDTSKAVVHQHFIEKGSGPMHAILRVEGEYEYEREGHENAPFVTYLHAYAGKSYVKILHTVTYTGKPDKSSPLYGRQHEDIGTQTEKLVDEEVRSRDPGLTQPNDRIRSMGFGLQYHLEENQQITTSLLDGDWWEEGEARLFEYSLGEGEKASLFQTGPDPKGIPPVANSGADTRIDEGFVARVSAGDVVTESEKSEGWISLTDGRRSISIGMRNMIVEYPNELAVNSARNLLHAYSWSPNEIPMGFERADTEPDGGMVGNFAQGLTKTTEMAISFHDGEADEAAIRTSLNLVLNPPVAHAGADWYSDSGVYGTFAGTDHNFQGLERSVEYKMKWMLFNRDWEPWYGTFDYGDVKNYFFNYEWYQWANNEPAQDFQWWFNFMRSGNPEYYDMARDASRHTMDVDNTHWPVPRDYRGDTNRSLDWFDHAAQDEIWPYVGMGRRHAGQQWISMLSAHVWVPGWIASYYLDGYHRGLDVAKLTGDYYVRRIFGGHGLTGRRLYLSIWNLAELYDATKDYDYGKELDDRVNIFLKLQREQGGRANIDRYGYSQNYISHGLSKYLQMRDRPDVERALVTHARSMYYNPPLDHDMESYLSSIHMLLVGYDLTGEENYLLEACSRSGHLVMDELPQPFESYSTQRDLADALEGASNLPGQGEGPSFRGGSPIWTFTGGLRIYGWTHAFNVAYTIDRLKQRANTSGLDCAVR</sequence>
<keyword evidence="6" id="KW-1185">Reference proteome</keyword>
<proteinExistence type="predicted"/>
<organism evidence="5 6">
    <name type="scientific">Rhodohalobacter mucosus</name>
    <dbReference type="NCBI Taxonomy" id="2079485"/>
    <lineage>
        <taxon>Bacteria</taxon>
        <taxon>Pseudomonadati</taxon>
        <taxon>Balneolota</taxon>
        <taxon>Balneolia</taxon>
        <taxon>Balneolales</taxon>
        <taxon>Balneolaceae</taxon>
        <taxon>Rhodohalobacter</taxon>
    </lineage>
</organism>
<evidence type="ECO:0000256" key="1">
    <source>
        <dbReference type="SAM" id="SignalP"/>
    </source>
</evidence>